<keyword evidence="1" id="KW-0812">Transmembrane</keyword>
<dbReference type="Pfam" id="PF08426">
    <property type="entry name" value="ICE2"/>
    <property type="match status" value="1"/>
</dbReference>
<dbReference type="PANTHER" id="PTHR31726:SF2">
    <property type="entry name" value="PROTEIN ICE2"/>
    <property type="match status" value="1"/>
</dbReference>
<feature type="transmembrane region" description="Helical" evidence="1">
    <location>
        <begin position="157"/>
        <end position="181"/>
    </location>
</feature>
<keyword evidence="3" id="KW-1185">Reference proteome</keyword>
<sequence>MSIITDGIKRSIRISSGALYLLLTLISIPISFKIGGLQCGLSFTVTLFNLYLISTTLSVLARRSNNKVYILLTSGLYYSQHLIIASLLFLFLSGFSNEEFNRFLSPNGKSFNELDPQSLFLDLLKHRIVMATTMGSNKNWTLYYYYYKFVVQPWQWLLSYSTPFFTLLEGFFTILAIQVIGETNNWLSYEVNSNTWIIASLLASGGVITASLYYLYRIYVTPIWELSIQSASLLGFILSIVFCLGLYGIVSRKGSVIESSLFFAYIVRCIYEISPKLATRATEEILELVKDAWQTHQKNLPARFNVLSYYHNVVLKNAEMVWESFILPRSGSLNFTQMVRYIFDVSPIWKFFKNFTLCVPSSIGELVIVTYKMASESLSPAVIVNLCFRVLVFYSATRIIPALQKRSYREQKQSRRILKLLYWYSPCIIIAMYTHLILQYSGELKRELCLWGCTSNWFGTKSEESKFVIDSWSFWNWCNIFWTVLVYANELIGSQVPSELT</sequence>
<dbReference type="EMBL" id="JBEVYD010000004">
    <property type="protein sequence ID" value="KAL3233404.1"/>
    <property type="molecule type" value="Genomic_DNA"/>
</dbReference>
<protein>
    <submittedName>
        <fullName evidence="2">Protein ICE2</fullName>
    </submittedName>
</protein>
<feature type="transmembrane region" description="Helical" evidence="1">
    <location>
        <begin position="40"/>
        <end position="61"/>
    </location>
</feature>
<feature type="transmembrane region" description="Helical" evidence="1">
    <location>
        <begin position="193"/>
        <end position="216"/>
    </location>
</feature>
<keyword evidence="1" id="KW-1133">Transmembrane helix</keyword>
<comment type="caution">
    <text evidence="2">The sequence shown here is derived from an EMBL/GenBank/DDBJ whole genome shotgun (WGS) entry which is preliminary data.</text>
</comment>
<gene>
    <name evidence="2" type="ORF">RNJ44_03444</name>
</gene>
<name>A0ABR4NX36_9SACH</name>
<dbReference type="InterPro" id="IPR013635">
    <property type="entry name" value="Ice2"/>
</dbReference>
<evidence type="ECO:0000256" key="1">
    <source>
        <dbReference type="SAM" id="Phobius"/>
    </source>
</evidence>
<dbReference type="PANTHER" id="PTHR31726">
    <property type="entry name" value="PROTEIN ICE2"/>
    <property type="match status" value="1"/>
</dbReference>
<dbReference type="Proteomes" id="UP001623330">
    <property type="component" value="Unassembled WGS sequence"/>
</dbReference>
<feature type="transmembrane region" description="Helical" evidence="1">
    <location>
        <begin position="228"/>
        <end position="250"/>
    </location>
</feature>
<evidence type="ECO:0000313" key="2">
    <source>
        <dbReference type="EMBL" id="KAL3233404.1"/>
    </source>
</evidence>
<evidence type="ECO:0000313" key="3">
    <source>
        <dbReference type="Proteomes" id="UP001623330"/>
    </source>
</evidence>
<organism evidence="2 3">
    <name type="scientific">Nakaseomyces bracarensis</name>
    <dbReference type="NCBI Taxonomy" id="273131"/>
    <lineage>
        <taxon>Eukaryota</taxon>
        <taxon>Fungi</taxon>
        <taxon>Dikarya</taxon>
        <taxon>Ascomycota</taxon>
        <taxon>Saccharomycotina</taxon>
        <taxon>Saccharomycetes</taxon>
        <taxon>Saccharomycetales</taxon>
        <taxon>Saccharomycetaceae</taxon>
        <taxon>Nakaseomyces</taxon>
    </lineage>
</organism>
<reference evidence="2 3" key="1">
    <citation type="submission" date="2024-05" db="EMBL/GenBank/DDBJ databases">
        <title>Long read based assembly of the Candida bracarensis genome reveals expanded adhesin content.</title>
        <authorList>
            <person name="Marcet-Houben M."/>
            <person name="Ksiezopolska E."/>
            <person name="Gabaldon T."/>
        </authorList>
    </citation>
    <scope>NUCLEOTIDE SEQUENCE [LARGE SCALE GENOMIC DNA]</scope>
    <source>
        <strain evidence="2 3">CBM6</strain>
    </source>
</reference>
<feature type="transmembrane region" description="Helical" evidence="1">
    <location>
        <begin position="421"/>
        <end position="440"/>
    </location>
</feature>
<proteinExistence type="predicted"/>
<feature type="transmembrane region" description="Helical" evidence="1">
    <location>
        <begin position="12"/>
        <end position="34"/>
    </location>
</feature>
<accession>A0ABR4NX36</accession>
<feature type="transmembrane region" description="Helical" evidence="1">
    <location>
        <begin position="68"/>
        <end position="92"/>
    </location>
</feature>
<keyword evidence="1" id="KW-0472">Membrane</keyword>